<dbReference type="AlphaFoldDB" id="A0A9W8YKY1"/>
<proteinExistence type="predicted"/>
<accession>A0A9W8YKY1</accession>
<dbReference type="SMART" id="SM00220">
    <property type="entry name" value="S_TKc"/>
    <property type="match status" value="1"/>
</dbReference>
<sequence length="691" mass="78784">MAPIPNLSTKSRNDIPEIVIPEEQTSNQPSLHRQRSASELSHWTVTDRGESLYRVAQDPDTSVGTGSDEDYAIDKGNDQSRKPHTSPTCAEVQRAIIQAKCHEKQGMDMKRGFFPKGELEKIITKKIVREILDNETLCLPPTELKFYVDKICHTPSRQNAEPSYRKVFTILLLIGKPNRIVHFIKYGLSDRDLPLASVPIDDTGNIFELRHRGTPETSLPSECFGEADITATGDFEGWQWATVAPYFAKGPTRRVRFYYLMDRDILPWTKKFAGNWAGGFSSVYRIQIHPAHHEFGESQIGDGSFALKKLRDDDSDMSEDNGSGPTSTGTTQRYTRQEFEQEVDVLRRFSGNAHPNLVSLLAAFQKGKDYYLLFHWAEGDLKNFWRTTDPGSALDKQRLLWMLDQLRGISDGLQRIHNYRESHQTLAVSRESMFGRHGDIKPENMLLFRRKDIPDDKGIIQLSDFGLARFHSEHSRSGIRPSKLHGCSPTYRPPEVDFKEGKVSRAYDIWSLACVLLEFVTWQLGGWKLLEHHVQQRKQKDLFGYLSDQFFEIVAITGSNPLGARVKLEVVECSDPIHELLDFIEKEMLVVLPNDQLNTEHRRAPCGEVHARFDSLHKKVLDPNYNITATPRNVPPPERLVAAVPVMLNSVAEQKATMRMNELRQHGGPLTQNKLPRDNGAYRRPRKTFTS</sequence>
<organism evidence="3 4">
    <name type="scientific">Gnomoniopsis smithogilvyi</name>
    <dbReference type="NCBI Taxonomy" id="1191159"/>
    <lineage>
        <taxon>Eukaryota</taxon>
        <taxon>Fungi</taxon>
        <taxon>Dikarya</taxon>
        <taxon>Ascomycota</taxon>
        <taxon>Pezizomycotina</taxon>
        <taxon>Sordariomycetes</taxon>
        <taxon>Sordariomycetidae</taxon>
        <taxon>Diaporthales</taxon>
        <taxon>Gnomoniaceae</taxon>
        <taxon>Gnomoniopsis</taxon>
    </lineage>
</organism>
<feature type="region of interest" description="Disordered" evidence="1">
    <location>
        <begin position="1"/>
        <end position="88"/>
    </location>
</feature>
<gene>
    <name evidence="3" type="ORF">N0V93_008889</name>
</gene>
<dbReference type="PROSITE" id="PS50011">
    <property type="entry name" value="PROTEIN_KINASE_DOM"/>
    <property type="match status" value="1"/>
</dbReference>
<dbReference type="Proteomes" id="UP001140453">
    <property type="component" value="Unassembled WGS sequence"/>
</dbReference>
<feature type="region of interest" description="Disordered" evidence="1">
    <location>
        <begin position="663"/>
        <end position="691"/>
    </location>
</feature>
<reference evidence="3" key="1">
    <citation type="submission" date="2022-10" db="EMBL/GenBank/DDBJ databases">
        <title>Tapping the CABI collections for fungal endophytes: first genome assemblies for Collariella, Neodidymelliopsis, Ascochyta clinopodiicola, Didymella pomorum, Didymosphaeria variabile, Neocosmospora piperis and Neocucurbitaria cava.</title>
        <authorList>
            <person name="Hill R."/>
        </authorList>
    </citation>
    <scope>NUCLEOTIDE SEQUENCE</scope>
    <source>
        <strain evidence="3">IMI 355082</strain>
    </source>
</reference>
<dbReference type="PANTHER" id="PTHR24359:SF1">
    <property type="entry name" value="INHIBITOR OF NUCLEAR FACTOR KAPPA-B KINASE EPSILON SUBUNIT HOMOLOG 1-RELATED"/>
    <property type="match status" value="1"/>
</dbReference>
<dbReference type="SUPFAM" id="SSF56112">
    <property type="entry name" value="Protein kinase-like (PK-like)"/>
    <property type="match status" value="1"/>
</dbReference>
<evidence type="ECO:0000259" key="2">
    <source>
        <dbReference type="PROSITE" id="PS50011"/>
    </source>
</evidence>
<feature type="compositionally biased region" description="Basic and acidic residues" evidence="1">
    <location>
        <begin position="72"/>
        <end position="81"/>
    </location>
</feature>
<dbReference type="PANTHER" id="PTHR24359">
    <property type="entry name" value="SERINE/THREONINE-PROTEIN KINASE SBK1"/>
    <property type="match status" value="1"/>
</dbReference>
<feature type="compositionally biased region" description="Polar residues" evidence="1">
    <location>
        <begin position="1"/>
        <end position="10"/>
    </location>
</feature>
<name>A0A9W8YKY1_9PEZI</name>
<dbReference type="EMBL" id="JAPEVB010000006">
    <property type="protein sequence ID" value="KAJ4385998.1"/>
    <property type="molecule type" value="Genomic_DNA"/>
</dbReference>
<protein>
    <recommendedName>
        <fullName evidence="2">Protein kinase domain-containing protein</fullName>
    </recommendedName>
</protein>
<evidence type="ECO:0000313" key="3">
    <source>
        <dbReference type="EMBL" id="KAJ4385998.1"/>
    </source>
</evidence>
<evidence type="ECO:0000256" key="1">
    <source>
        <dbReference type="SAM" id="MobiDB-lite"/>
    </source>
</evidence>
<dbReference type="GO" id="GO:0004674">
    <property type="term" value="F:protein serine/threonine kinase activity"/>
    <property type="evidence" value="ECO:0007669"/>
    <property type="project" value="TreeGrafter"/>
</dbReference>
<dbReference type="InterPro" id="IPR011009">
    <property type="entry name" value="Kinase-like_dom_sf"/>
</dbReference>
<feature type="compositionally biased region" description="Polar residues" evidence="1">
    <location>
        <begin position="320"/>
        <end position="334"/>
    </location>
</feature>
<dbReference type="OrthoDB" id="4062651at2759"/>
<dbReference type="InterPro" id="IPR000719">
    <property type="entry name" value="Prot_kinase_dom"/>
</dbReference>
<comment type="caution">
    <text evidence="3">The sequence shown here is derived from an EMBL/GenBank/DDBJ whole genome shotgun (WGS) entry which is preliminary data.</text>
</comment>
<dbReference type="Gene3D" id="3.30.200.20">
    <property type="entry name" value="Phosphorylase Kinase, domain 1"/>
    <property type="match status" value="1"/>
</dbReference>
<feature type="compositionally biased region" description="Polar residues" evidence="1">
    <location>
        <begin position="23"/>
        <end position="44"/>
    </location>
</feature>
<feature type="region of interest" description="Disordered" evidence="1">
    <location>
        <begin position="312"/>
        <end position="335"/>
    </location>
</feature>
<keyword evidence="4" id="KW-1185">Reference proteome</keyword>
<dbReference type="GO" id="GO:0005524">
    <property type="term" value="F:ATP binding"/>
    <property type="evidence" value="ECO:0007669"/>
    <property type="project" value="InterPro"/>
</dbReference>
<dbReference type="CDD" id="cd00180">
    <property type="entry name" value="PKc"/>
    <property type="match status" value="1"/>
</dbReference>
<dbReference type="Gene3D" id="1.10.510.10">
    <property type="entry name" value="Transferase(Phosphotransferase) domain 1"/>
    <property type="match status" value="1"/>
</dbReference>
<feature type="domain" description="Protein kinase" evidence="2">
    <location>
        <begin position="269"/>
        <end position="613"/>
    </location>
</feature>
<dbReference type="Pfam" id="PF00069">
    <property type="entry name" value="Pkinase"/>
    <property type="match status" value="1"/>
</dbReference>
<evidence type="ECO:0000313" key="4">
    <source>
        <dbReference type="Proteomes" id="UP001140453"/>
    </source>
</evidence>